<accession>A0A914S418</accession>
<protein>
    <submittedName>
        <fullName evidence="2">Uncharacterized protein</fullName>
    </submittedName>
</protein>
<dbReference type="Proteomes" id="UP000887564">
    <property type="component" value="Unplaced"/>
</dbReference>
<evidence type="ECO:0000313" key="1">
    <source>
        <dbReference type="Proteomes" id="UP000887564"/>
    </source>
</evidence>
<keyword evidence="1" id="KW-1185">Reference proteome</keyword>
<reference evidence="2" key="1">
    <citation type="submission" date="2022-11" db="UniProtKB">
        <authorList>
            <consortium name="WormBaseParasite"/>
        </authorList>
    </citation>
    <scope>IDENTIFICATION</scope>
</reference>
<evidence type="ECO:0000313" key="2">
    <source>
        <dbReference type="WBParaSite" id="PEQ_0001335301-mRNA-1"/>
    </source>
</evidence>
<dbReference type="WBParaSite" id="PEQ_0001335301-mRNA-1">
    <property type="protein sequence ID" value="PEQ_0001335301-mRNA-1"/>
    <property type="gene ID" value="PEQ_0001335301"/>
</dbReference>
<dbReference type="AlphaFoldDB" id="A0A914S418"/>
<name>A0A914S418_PAREQ</name>
<proteinExistence type="predicted"/>
<sequence length="105" mass="12412">MNGHSEHRGGEWNRQELYRSCMQALEGRCSTRSNIAKEYSNHISEFTTTVSSLSLFSLPNYYQYEVYWKFILAAFLLTFPFLNNHRDIFLVFEEVPVPQNFTRSC</sequence>
<organism evidence="1 2">
    <name type="scientific">Parascaris equorum</name>
    <name type="common">Equine roundworm</name>
    <dbReference type="NCBI Taxonomy" id="6256"/>
    <lineage>
        <taxon>Eukaryota</taxon>
        <taxon>Metazoa</taxon>
        <taxon>Ecdysozoa</taxon>
        <taxon>Nematoda</taxon>
        <taxon>Chromadorea</taxon>
        <taxon>Rhabditida</taxon>
        <taxon>Spirurina</taxon>
        <taxon>Ascaridomorpha</taxon>
        <taxon>Ascaridoidea</taxon>
        <taxon>Ascarididae</taxon>
        <taxon>Parascaris</taxon>
    </lineage>
</organism>